<reference evidence="1" key="1">
    <citation type="submission" date="2017-07" db="EMBL/GenBank/DDBJ databases">
        <title>Taro Niue Genome Assembly and Annotation.</title>
        <authorList>
            <person name="Atibalentja N."/>
            <person name="Keating K."/>
            <person name="Fields C.J."/>
        </authorList>
    </citation>
    <scope>NUCLEOTIDE SEQUENCE</scope>
    <source>
        <strain evidence="1">Niue_2</strain>
        <tissue evidence="1">Leaf</tissue>
    </source>
</reference>
<gene>
    <name evidence="1" type="ORF">Taro_031341</name>
</gene>
<protein>
    <submittedName>
        <fullName evidence="1">Uncharacterized protein</fullName>
    </submittedName>
</protein>
<accession>A0A843VYS5</accession>
<organism evidence="1 2">
    <name type="scientific">Colocasia esculenta</name>
    <name type="common">Wild taro</name>
    <name type="synonym">Arum esculentum</name>
    <dbReference type="NCBI Taxonomy" id="4460"/>
    <lineage>
        <taxon>Eukaryota</taxon>
        <taxon>Viridiplantae</taxon>
        <taxon>Streptophyta</taxon>
        <taxon>Embryophyta</taxon>
        <taxon>Tracheophyta</taxon>
        <taxon>Spermatophyta</taxon>
        <taxon>Magnoliopsida</taxon>
        <taxon>Liliopsida</taxon>
        <taxon>Araceae</taxon>
        <taxon>Aroideae</taxon>
        <taxon>Colocasieae</taxon>
        <taxon>Colocasia</taxon>
    </lineage>
</organism>
<dbReference type="AlphaFoldDB" id="A0A843VYS5"/>
<proteinExistence type="predicted"/>
<comment type="caution">
    <text evidence="1">The sequence shown here is derived from an EMBL/GenBank/DDBJ whole genome shotgun (WGS) entry which is preliminary data.</text>
</comment>
<name>A0A843VYS5_COLES</name>
<evidence type="ECO:0000313" key="1">
    <source>
        <dbReference type="EMBL" id="MQL98630.1"/>
    </source>
</evidence>
<dbReference type="EMBL" id="NMUH01002217">
    <property type="protein sequence ID" value="MQL98630.1"/>
    <property type="molecule type" value="Genomic_DNA"/>
</dbReference>
<keyword evidence="2" id="KW-1185">Reference proteome</keyword>
<evidence type="ECO:0000313" key="2">
    <source>
        <dbReference type="Proteomes" id="UP000652761"/>
    </source>
</evidence>
<sequence>MDSHMADEQVDQMKYPEVSVHYINDIGVMDSKLVVVTHESTGSLGHMAVLRNTNLTEGLYLVLEILLQPLISEPNL</sequence>
<dbReference type="Proteomes" id="UP000652761">
    <property type="component" value="Unassembled WGS sequence"/>
</dbReference>